<dbReference type="KEGG" id="msz:MSSIH_1889"/>
<organism evidence="1 2">
    <name type="scientific">Methanosarcina siciliae HI350</name>
    <dbReference type="NCBI Taxonomy" id="1434119"/>
    <lineage>
        <taxon>Archaea</taxon>
        <taxon>Methanobacteriati</taxon>
        <taxon>Methanobacteriota</taxon>
        <taxon>Stenosarchaea group</taxon>
        <taxon>Methanomicrobia</taxon>
        <taxon>Methanosarcinales</taxon>
        <taxon>Methanosarcinaceae</taxon>
        <taxon>Methanosarcina</taxon>
    </lineage>
</organism>
<dbReference type="HOGENOM" id="CLU_1736448_0_0_2"/>
<name>A0A0E3PEK9_9EURY</name>
<dbReference type="AlphaFoldDB" id="A0A0E3PEK9"/>
<reference evidence="1 2" key="1">
    <citation type="submission" date="2014-07" db="EMBL/GenBank/DDBJ databases">
        <title>Methanogenic archaea and the global carbon cycle.</title>
        <authorList>
            <person name="Henriksen J.R."/>
            <person name="Luke J."/>
            <person name="Reinhart S."/>
            <person name="Benedict M.N."/>
            <person name="Youngblut N.D."/>
            <person name="Metcalf M.E."/>
            <person name="Whitaker R.J."/>
            <person name="Metcalf W.W."/>
        </authorList>
    </citation>
    <scope>NUCLEOTIDE SEQUENCE [LARGE SCALE GENOMIC DNA]</scope>
    <source>
        <strain evidence="1 2">HI350</strain>
    </source>
</reference>
<dbReference type="Proteomes" id="UP000033092">
    <property type="component" value="Chromosome"/>
</dbReference>
<dbReference type="RefSeq" id="WP_148705363.1">
    <property type="nucleotide sequence ID" value="NZ_CP009507.1"/>
</dbReference>
<proteinExistence type="predicted"/>
<evidence type="ECO:0000313" key="2">
    <source>
        <dbReference type="Proteomes" id="UP000033092"/>
    </source>
</evidence>
<gene>
    <name evidence="1" type="ORF">MSSIH_1889</name>
</gene>
<sequence>MIKKSIKSTIFVLLLLGTLTGLAAAVEDIDLEEDDDLPDTRAEIPSQTFVNFPYGASDVYHANIDDNGDDDWFKSACVSGDHFTILIDSGAFKGQVAYFAEDENGDDVLYYGDGFEGGNGDISYPPLYVMFTNMDPVPYTDYMFFAIRST</sequence>
<dbReference type="GeneID" id="41605941"/>
<dbReference type="PATRIC" id="fig|1434119.4.peg.2428"/>
<accession>A0A0E3PEK9</accession>
<dbReference type="EMBL" id="CP009507">
    <property type="protein sequence ID" value="AKB32579.1"/>
    <property type="molecule type" value="Genomic_DNA"/>
</dbReference>
<evidence type="ECO:0000313" key="1">
    <source>
        <dbReference type="EMBL" id="AKB32579.1"/>
    </source>
</evidence>
<protein>
    <submittedName>
        <fullName evidence="1">Uncharacterized protein</fullName>
    </submittedName>
</protein>